<accession>A0ABU0QGA1</accession>
<keyword evidence="3" id="KW-1185">Reference proteome</keyword>
<evidence type="ECO:0000313" key="3">
    <source>
        <dbReference type="Proteomes" id="UP001232755"/>
    </source>
</evidence>
<keyword evidence="1" id="KW-1133">Transmembrane helix</keyword>
<proteinExistence type="predicted"/>
<evidence type="ECO:0000313" key="2">
    <source>
        <dbReference type="EMBL" id="MDQ0746402.1"/>
    </source>
</evidence>
<feature type="transmembrane region" description="Helical" evidence="1">
    <location>
        <begin position="130"/>
        <end position="150"/>
    </location>
</feature>
<comment type="caution">
    <text evidence="2">The sequence shown here is derived from an EMBL/GenBank/DDBJ whole genome shotgun (WGS) entry which is preliminary data.</text>
</comment>
<keyword evidence="1" id="KW-0472">Membrane</keyword>
<name>A0ABU0QGA1_9ACTN</name>
<reference evidence="2 3" key="1">
    <citation type="submission" date="2023-07" db="EMBL/GenBank/DDBJ databases">
        <title>Comparative genomics of wheat-associated soil bacteria to identify genetic determinants of phenazine resistance.</title>
        <authorList>
            <person name="Mouncey N."/>
        </authorList>
    </citation>
    <scope>NUCLEOTIDE SEQUENCE [LARGE SCALE GENOMIC DNA]</scope>
    <source>
        <strain evidence="2 3">B3I12</strain>
    </source>
</reference>
<dbReference type="Proteomes" id="UP001232755">
    <property type="component" value="Unassembled WGS sequence"/>
</dbReference>
<evidence type="ECO:0000256" key="1">
    <source>
        <dbReference type="SAM" id="Phobius"/>
    </source>
</evidence>
<feature type="transmembrane region" description="Helical" evidence="1">
    <location>
        <begin position="99"/>
        <end position="118"/>
    </location>
</feature>
<sequence>MPAESRGTCRRAGSAGPAPETGRLLVRAALALLCLGQGAPGAWALFAPRSFHDAFPLPVFAWVTKFPPYNEHLVRDVGALSLGLTTVLLWAAVRPERSLVRAAAFGSLAFTVPHLVFHMAHLARFQTVDVVGQLVSQVAPIGMAGMVIVLSRRRIGACL</sequence>
<gene>
    <name evidence="2" type="ORF">QF034_000633</name>
</gene>
<keyword evidence="1" id="KW-0812">Transmembrane</keyword>
<feature type="transmembrane region" description="Helical" evidence="1">
    <location>
        <begin position="73"/>
        <end position="92"/>
    </location>
</feature>
<dbReference type="EMBL" id="JAUSYP010000001">
    <property type="protein sequence ID" value="MDQ0746402.1"/>
    <property type="molecule type" value="Genomic_DNA"/>
</dbReference>
<organism evidence="2 3">
    <name type="scientific">Streptomyces africanus</name>
    <dbReference type="NCBI Taxonomy" id="231024"/>
    <lineage>
        <taxon>Bacteria</taxon>
        <taxon>Bacillati</taxon>
        <taxon>Actinomycetota</taxon>
        <taxon>Actinomycetes</taxon>
        <taxon>Kitasatosporales</taxon>
        <taxon>Streptomycetaceae</taxon>
        <taxon>Streptomyces</taxon>
    </lineage>
</organism>
<protein>
    <submittedName>
        <fullName evidence="2">Uncharacterized protein</fullName>
    </submittedName>
</protein>